<dbReference type="EMBL" id="JAULSY010000068">
    <property type="protein sequence ID" value="KAK0667652.1"/>
    <property type="molecule type" value="Genomic_DNA"/>
</dbReference>
<feature type="region of interest" description="Disordered" evidence="10">
    <location>
        <begin position="124"/>
        <end position="154"/>
    </location>
</feature>
<evidence type="ECO:0000256" key="11">
    <source>
        <dbReference type="SAM" id="SignalP"/>
    </source>
</evidence>
<dbReference type="Pfam" id="PF05730">
    <property type="entry name" value="CFEM"/>
    <property type="match status" value="1"/>
</dbReference>
<evidence type="ECO:0000256" key="2">
    <source>
        <dbReference type="ARBA" id="ARBA00004613"/>
    </source>
</evidence>
<evidence type="ECO:0000256" key="4">
    <source>
        <dbReference type="ARBA" id="ARBA00022525"/>
    </source>
</evidence>
<evidence type="ECO:0000313" key="13">
    <source>
        <dbReference type="EMBL" id="KAK0667652.1"/>
    </source>
</evidence>
<reference evidence="13" key="1">
    <citation type="submission" date="2023-06" db="EMBL/GenBank/DDBJ databases">
        <title>Genome-scale phylogeny and comparative genomics of the fungal order Sordariales.</title>
        <authorList>
            <consortium name="Lawrence Berkeley National Laboratory"/>
            <person name="Hensen N."/>
            <person name="Bonometti L."/>
            <person name="Westerberg I."/>
            <person name="Brannstrom I.O."/>
            <person name="Guillou S."/>
            <person name="Cros-Aarteil S."/>
            <person name="Calhoun S."/>
            <person name="Haridas S."/>
            <person name="Kuo A."/>
            <person name="Mondo S."/>
            <person name="Pangilinan J."/>
            <person name="Riley R."/>
            <person name="Labutti K."/>
            <person name="Andreopoulos B."/>
            <person name="Lipzen A."/>
            <person name="Chen C."/>
            <person name="Yanf M."/>
            <person name="Daum C."/>
            <person name="Ng V."/>
            <person name="Clum A."/>
            <person name="Steindorff A."/>
            <person name="Ohm R."/>
            <person name="Martin F."/>
            <person name="Silar P."/>
            <person name="Natvig D."/>
            <person name="Lalanne C."/>
            <person name="Gautier V."/>
            <person name="Ament-Velasquez S.L."/>
            <person name="Kruys A."/>
            <person name="Hutchinson M.I."/>
            <person name="Powell A.J."/>
            <person name="Barry K."/>
            <person name="Miller A.N."/>
            <person name="Grigoriev I.V."/>
            <person name="Debuchy R."/>
            <person name="Gladieux P."/>
            <person name="Thoren M.H."/>
            <person name="Johannesson H."/>
        </authorList>
    </citation>
    <scope>NUCLEOTIDE SEQUENCE</scope>
    <source>
        <strain evidence="13">CBS 307.81</strain>
    </source>
</reference>
<keyword evidence="9" id="KW-0349">Heme</keyword>
<feature type="compositionally biased region" description="Basic and acidic residues" evidence="10">
    <location>
        <begin position="198"/>
        <end position="210"/>
    </location>
</feature>
<protein>
    <recommendedName>
        <fullName evidence="12">CFEM domain-containing protein</fullName>
    </recommendedName>
</protein>
<sequence length="367" mass="40126">MHLHTTIPLVVFLARASAQLHRMEFSHSMPALAAADCPATADMPKCAISCIDTATTQNGCASASDLVCQCKNYDAIQKAAAPCVIAACAAKAPDVISVASEICSQCAGVPVAAVMRETMAMEDAAAHTGKGENTLQRAAQPTGPMPFHRGSVENQQAGRDLWVDAERKEWVTMPRVAAGALARETGRPMPPRGVVNEDGDRKKGDKKMPRDVMLNDMTQAERKPLEPIVINSESPEELPDFGSDKSEGPELPDFGSDKSTSPELPDFGGEPTELRPCWQGDSQGSGSMRSCDGSADREGDSLEGDEGTFARTRSNTWKRKIDLVYEKEQERMRQMDQMKKEKQDSQVMMEKEEGEMNKQGEQMKWTW</sequence>
<organism evidence="13 14">
    <name type="scientific">Cercophora samala</name>
    <dbReference type="NCBI Taxonomy" id="330535"/>
    <lineage>
        <taxon>Eukaryota</taxon>
        <taxon>Fungi</taxon>
        <taxon>Dikarya</taxon>
        <taxon>Ascomycota</taxon>
        <taxon>Pezizomycotina</taxon>
        <taxon>Sordariomycetes</taxon>
        <taxon>Sordariomycetidae</taxon>
        <taxon>Sordariales</taxon>
        <taxon>Lasiosphaeriaceae</taxon>
        <taxon>Cercophora</taxon>
    </lineage>
</organism>
<proteinExistence type="inferred from homology"/>
<feature type="chain" id="PRO_5041268156" description="CFEM domain-containing protein" evidence="11">
    <location>
        <begin position="19"/>
        <end position="367"/>
    </location>
</feature>
<feature type="compositionally biased region" description="Basic and acidic residues" evidence="10">
    <location>
        <begin position="331"/>
        <end position="358"/>
    </location>
</feature>
<evidence type="ECO:0000313" key="14">
    <source>
        <dbReference type="Proteomes" id="UP001174997"/>
    </source>
</evidence>
<keyword evidence="8" id="KW-0449">Lipoprotein</keyword>
<comment type="subcellular location">
    <subcellularLocation>
        <location evidence="1">Membrane</location>
        <topology evidence="1">Lipid-anchor</topology>
        <topology evidence="1">GPI-anchor</topology>
    </subcellularLocation>
    <subcellularLocation>
        <location evidence="2">Secreted</location>
    </subcellularLocation>
</comment>
<evidence type="ECO:0000256" key="8">
    <source>
        <dbReference type="ARBA" id="ARBA00023288"/>
    </source>
</evidence>
<comment type="caution">
    <text evidence="9">Lacks conserved residue(s) required for the propagation of feature annotation.</text>
</comment>
<dbReference type="AlphaFoldDB" id="A0AA39ZBJ8"/>
<dbReference type="PROSITE" id="PS52012">
    <property type="entry name" value="CFEM"/>
    <property type="match status" value="1"/>
</dbReference>
<keyword evidence="6 11" id="KW-0732">Signal</keyword>
<evidence type="ECO:0000256" key="3">
    <source>
        <dbReference type="ARBA" id="ARBA00010031"/>
    </source>
</evidence>
<feature type="domain" description="CFEM" evidence="12">
    <location>
        <begin position="18"/>
        <end position="134"/>
    </location>
</feature>
<evidence type="ECO:0000259" key="12">
    <source>
        <dbReference type="PROSITE" id="PS52012"/>
    </source>
</evidence>
<evidence type="ECO:0000256" key="6">
    <source>
        <dbReference type="ARBA" id="ARBA00022729"/>
    </source>
</evidence>
<dbReference type="InterPro" id="IPR008427">
    <property type="entry name" value="Extracellular_membr_CFEM_dom"/>
</dbReference>
<dbReference type="GO" id="GO:0046872">
    <property type="term" value="F:metal ion binding"/>
    <property type="evidence" value="ECO:0007669"/>
    <property type="project" value="UniProtKB-UniRule"/>
</dbReference>
<feature type="region of interest" description="Disordered" evidence="10">
    <location>
        <begin position="331"/>
        <end position="367"/>
    </location>
</feature>
<dbReference type="GO" id="GO:0005576">
    <property type="term" value="C:extracellular region"/>
    <property type="evidence" value="ECO:0007669"/>
    <property type="project" value="UniProtKB-SubCell"/>
</dbReference>
<evidence type="ECO:0000256" key="7">
    <source>
        <dbReference type="ARBA" id="ARBA00023157"/>
    </source>
</evidence>
<name>A0AA39ZBJ8_9PEZI</name>
<evidence type="ECO:0000256" key="9">
    <source>
        <dbReference type="PROSITE-ProRule" id="PRU01356"/>
    </source>
</evidence>
<keyword evidence="5" id="KW-0472">Membrane</keyword>
<keyword evidence="5" id="KW-0325">Glycoprotein</keyword>
<evidence type="ECO:0000256" key="5">
    <source>
        <dbReference type="ARBA" id="ARBA00022622"/>
    </source>
</evidence>
<comment type="caution">
    <text evidence="13">The sequence shown here is derived from an EMBL/GenBank/DDBJ whole genome shotgun (WGS) entry which is preliminary data.</text>
</comment>
<keyword evidence="9" id="KW-0408">Iron</keyword>
<dbReference type="Proteomes" id="UP001174997">
    <property type="component" value="Unassembled WGS sequence"/>
</dbReference>
<dbReference type="SMART" id="SM00747">
    <property type="entry name" value="CFEM"/>
    <property type="match status" value="1"/>
</dbReference>
<keyword evidence="4" id="KW-0964">Secreted</keyword>
<keyword evidence="14" id="KW-1185">Reference proteome</keyword>
<gene>
    <name evidence="13" type="ORF">QBC41DRAFT_134044</name>
</gene>
<accession>A0AA39ZBJ8</accession>
<dbReference type="GO" id="GO:0098552">
    <property type="term" value="C:side of membrane"/>
    <property type="evidence" value="ECO:0007669"/>
    <property type="project" value="UniProtKB-KW"/>
</dbReference>
<keyword evidence="7" id="KW-1015">Disulfide bond</keyword>
<evidence type="ECO:0000256" key="10">
    <source>
        <dbReference type="SAM" id="MobiDB-lite"/>
    </source>
</evidence>
<feature type="signal peptide" evidence="11">
    <location>
        <begin position="1"/>
        <end position="18"/>
    </location>
</feature>
<feature type="binding site" description="axial binding residue" evidence="9">
    <location>
        <position position="65"/>
    </location>
    <ligand>
        <name>heme</name>
        <dbReference type="ChEBI" id="CHEBI:30413"/>
    </ligand>
    <ligandPart>
        <name>Fe</name>
        <dbReference type="ChEBI" id="CHEBI:18248"/>
    </ligandPart>
</feature>
<keyword evidence="5" id="KW-0336">GPI-anchor</keyword>
<keyword evidence="9" id="KW-0479">Metal-binding</keyword>
<comment type="similarity">
    <text evidence="3">Belongs to the RBT5 family.</text>
</comment>
<evidence type="ECO:0000256" key="1">
    <source>
        <dbReference type="ARBA" id="ARBA00004589"/>
    </source>
</evidence>
<feature type="region of interest" description="Disordered" evidence="10">
    <location>
        <begin position="181"/>
        <end position="313"/>
    </location>
</feature>